<evidence type="ECO:0000313" key="3">
    <source>
        <dbReference type="EMBL" id="MFC3766841.1"/>
    </source>
</evidence>
<reference evidence="4" key="1">
    <citation type="journal article" date="2019" name="Int. J. Syst. Evol. Microbiol.">
        <title>The Global Catalogue of Microorganisms (GCM) 10K type strain sequencing project: providing services to taxonomists for standard genome sequencing and annotation.</title>
        <authorList>
            <consortium name="The Broad Institute Genomics Platform"/>
            <consortium name="The Broad Institute Genome Sequencing Center for Infectious Disease"/>
            <person name="Wu L."/>
            <person name="Ma J."/>
        </authorList>
    </citation>
    <scope>NUCLEOTIDE SEQUENCE [LARGE SCALE GENOMIC DNA]</scope>
    <source>
        <strain evidence="4">CGMCC 4.7241</strain>
    </source>
</reference>
<dbReference type="PANTHER" id="PTHR35174:SF3">
    <property type="entry name" value="BLL7171 PROTEIN"/>
    <property type="match status" value="1"/>
</dbReference>
<sequence length="122" mass="13804">MPRFLILMVEEEHFARWDAADEALRERVFADFRAFTKAVRERGRFRGGEALAHPKEARTLRADQGAGRQITEGPYAETVEQLGGMYLVELPDLATALEVAALLPREYDLEVRECLDVGVPDE</sequence>
<dbReference type="InterPro" id="IPR005545">
    <property type="entry name" value="YCII"/>
</dbReference>
<dbReference type="EMBL" id="JBHRZH010000061">
    <property type="protein sequence ID" value="MFC3766841.1"/>
    <property type="molecule type" value="Genomic_DNA"/>
</dbReference>
<evidence type="ECO:0000256" key="1">
    <source>
        <dbReference type="ARBA" id="ARBA00007689"/>
    </source>
</evidence>
<dbReference type="Proteomes" id="UP001595699">
    <property type="component" value="Unassembled WGS sequence"/>
</dbReference>
<feature type="domain" description="YCII-related" evidence="2">
    <location>
        <begin position="12"/>
        <end position="104"/>
    </location>
</feature>
<dbReference type="PANTHER" id="PTHR35174">
    <property type="entry name" value="BLL7171 PROTEIN-RELATED"/>
    <property type="match status" value="1"/>
</dbReference>
<gene>
    <name evidence="3" type="ORF">ACFOUW_38855</name>
</gene>
<proteinExistence type="inferred from homology"/>
<protein>
    <submittedName>
        <fullName evidence="3">YciI family protein</fullName>
    </submittedName>
</protein>
<dbReference type="Pfam" id="PF03795">
    <property type="entry name" value="YCII"/>
    <property type="match status" value="1"/>
</dbReference>
<evidence type="ECO:0000313" key="4">
    <source>
        <dbReference type="Proteomes" id="UP001595699"/>
    </source>
</evidence>
<dbReference type="SUPFAM" id="SSF54909">
    <property type="entry name" value="Dimeric alpha+beta barrel"/>
    <property type="match status" value="1"/>
</dbReference>
<dbReference type="Gene3D" id="3.30.70.1060">
    <property type="entry name" value="Dimeric alpha+beta barrel"/>
    <property type="match status" value="1"/>
</dbReference>
<dbReference type="InterPro" id="IPR011008">
    <property type="entry name" value="Dimeric_a/b-barrel"/>
</dbReference>
<comment type="similarity">
    <text evidence="1">Belongs to the YciI family.</text>
</comment>
<name>A0ABV7YN91_9ACTN</name>
<dbReference type="RefSeq" id="WP_205116210.1">
    <property type="nucleotide sequence ID" value="NZ_JAFBCM010000001.1"/>
</dbReference>
<evidence type="ECO:0000259" key="2">
    <source>
        <dbReference type="Pfam" id="PF03795"/>
    </source>
</evidence>
<comment type="caution">
    <text evidence="3">The sequence shown here is derived from an EMBL/GenBank/DDBJ whole genome shotgun (WGS) entry which is preliminary data.</text>
</comment>
<organism evidence="3 4">
    <name type="scientific">Tenggerimyces flavus</name>
    <dbReference type="NCBI Taxonomy" id="1708749"/>
    <lineage>
        <taxon>Bacteria</taxon>
        <taxon>Bacillati</taxon>
        <taxon>Actinomycetota</taxon>
        <taxon>Actinomycetes</taxon>
        <taxon>Propionibacteriales</taxon>
        <taxon>Nocardioidaceae</taxon>
        <taxon>Tenggerimyces</taxon>
    </lineage>
</organism>
<keyword evidence="4" id="KW-1185">Reference proteome</keyword>
<accession>A0ABV7YN91</accession>